<evidence type="ECO:0000313" key="11">
    <source>
        <dbReference type="Proteomes" id="UP001174677"/>
    </source>
</evidence>
<dbReference type="SUPFAM" id="SSF52540">
    <property type="entry name" value="P-loop containing nucleoside triphosphate hydrolases"/>
    <property type="match status" value="1"/>
</dbReference>
<dbReference type="Proteomes" id="UP001174677">
    <property type="component" value="Chromosome 14"/>
</dbReference>
<dbReference type="PANTHER" id="PTHR33463">
    <property type="entry name" value="NB-ARC DOMAIN-CONTAINING PROTEIN-RELATED"/>
    <property type="match status" value="1"/>
</dbReference>
<dbReference type="Gene3D" id="1.10.8.430">
    <property type="entry name" value="Helical domain of apoptotic protease-activating factors"/>
    <property type="match status" value="1"/>
</dbReference>
<dbReference type="InterPro" id="IPR002182">
    <property type="entry name" value="NB-ARC"/>
</dbReference>
<dbReference type="PANTHER" id="PTHR33463:SF181">
    <property type="entry name" value="AAA+ ATPASE DOMAIN-CONTAINING PROTEIN"/>
    <property type="match status" value="1"/>
</dbReference>
<dbReference type="Gene3D" id="3.40.50.300">
    <property type="entry name" value="P-loop containing nucleotide triphosphate hydrolases"/>
    <property type="match status" value="1"/>
</dbReference>
<evidence type="ECO:0000256" key="7">
    <source>
        <dbReference type="SAM" id="Coils"/>
    </source>
</evidence>
<evidence type="ECO:0000259" key="9">
    <source>
        <dbReference type="Pfam" id="PF23247"/>
    </source>
</evidence>
<comment type="similarity">
    <text evidence="1">Belongs to the disease resistance NB-LRR family.</text>
</comment>
<dbReference type="Pfam" id="PF00931">
    <property type="entry name" value="NB-ARC"/>
    <property type="match status" value="1"/>
</dbReference>
<feature type="domain" description="Disease resistance protein At4g27190-like leucine-rich repeats" evidence="9">
    <location>
        <begin position="815"/>
        <end position="959"/>
    </location>
</feature>
<evidence type="ECO:0000256" key="1">
    <source>
        <dbReference type="ARBA" id="ARBA00008894"/>
    </source>
</evidence>
<keyword evidence="2" id="KW-0433">Leucine-rich repeat</keyword>
<evidence type="ECO:0008006" key="12">
    <source>
        <dbReference type="Google" id="ProtNLM"/>
    </source>
</evidence>
<name>A0ABQ9L9U6_HEVBR</name>
<keyword evidence="5" id="KW-0611">Plant defense</keyword>
<keyword evidence="7" id="KW-0175">Coiled coil</keyword>
<dbReference type="SUPFAM" id="SSF52058">
    <property type="entry name" value="L domain-like"/>
    <property type="match status" value="1"/>
</dbReference>
<evidence type="ECO:0000256" key="5">
    <source>
        <dbReference type="ARBA" id="ARBA00022821"/>
    </source>
</evidence>
<dbReference type="EMBL" id="JARPOI010000014">
    <property type="protein sequence ID" value="KAJ9160304.1"/>
    <property type="molecule type" value="Genomic_DNA"/>
</dbReference>
<evidence type="ECO:0000259" key="8">
    <source>
        <dbReference type="Pfam" id="PF00931"/>
    </source>
</evidence>
<keyword evidence="4" id="KW-0547">Nucleotide-binding</keyword>
<gene>
    <name evidence="10" type="ORF">P3X46_025717</name>
</gene>
<reference evidence="10" key="1">
    <citation type="journal article" date="2023" name="Plant Biotechnol. J.">
        <title>Chromosome-level wild Hevea brasiliensis genome provides new tools for genomic-assisted breeding and valuable loci to elevate rubber yield.</title>
        <authorList>
            <person name="Cheng H."/>
            <person name="Song X."/>
            <person name="Hu Y."/>
            <person name="Wu T."/>
            <person name="Yang Q."/>
            <person name="An Z."/>
            <person name="Feng S."/>
            <person name="Deng Z."/>
            <person name="Wu W."/>
            <person name="Zeng X."/>
            <person name="Tu M."/>
            <person name="Wang X."/>
            <person name="Huang H."/>
        </authorList>
    </citation>
    <scope>NUCLEOTIDE SEQUENCE</scope>
    <source>
        <strain evidence="10">MT/VB/25A 57/8</strain>
    </source>
</reference>
<dbReference type="InterPro" id="IPR032675">
    <property type="entry name" value="LRR_dom_sf"/>
</dbReference>
<dbReference type="InterPro" id="IPR057135">
    <property type="entry name" value="At4g27190-like_LRR"/>
</dbReference>
<dbReference type="InterPro" id="IPR050905">
    <property type="entry name" value="Plant_NBS-LRR"/>
</dbReference>
<keyword evidence="3" id="KW-0677">Repeat</keyword>
<organism evidence="10 11">
    <name type="scientific">Hevea brasiliensis</name>
    <name type="common">Para rubber tree</name>
    <name type="synonym">Siphonia brasiliensis</name>
    <dbReference type="NCBI Taxonomy" id="3981"/>
    <lineage>
        <taxon>Eukaryota</taxon>
        <taxon>Viridiplantae</taxon>
        <taxon>Streptophyta</taxon>
        <taxon>Embryophyta</taxon>
        <taxon>Tracheophyta</taxon>
        <taxon>Spermatophyta</taxon>
        <taxon>Magnoliopsida</taxon>
        <taxon>eudicotyledons</taxon>
        <taxon>Gunneridae</taxon>
        <taxon>Pentapetalae</taxon>
        <taxon>rosids</taxon>
        <taxon>fabids</taxon>
        <taxon>Malpighiales</taxon>
        <taxon>Euphorbiaceae</taxon>
        <taxon>Crotonoideae</taxon>
        <taxon>Micrandreae</taxon>
        <taxon>Hevea</taxon>
    </lineage>
</organism>
<dbReference type="Gene3D" id="1.10.10.10">
    <property type="entry name" value="Winged helix-like DNA-binding domain superfamily/Winged helix DNA-binding domain"/>
    <property type="match status" value="1"/>
</dbReference>
<protein>
    <recommendedName>
        <fullName evidence="12">AAA+ ATPase domain-containing protein</fullName>
    </recommendedName>
</protein>
<dbReference type="PRINTS" id="PR00364">
    <property type="entry name" value="DISEASERSIST"/>
</dbReference>
<evidence type="ECO:0000256" key="4">
    <source>
        <dbReference type="ARBA" id="ARBA00022741"/>
    </source>
</evidence>
<dbReference type="SUPFAM" id="SSF52047">
    <property type="entry name" value="RNI-like"/>
    <property type="match status" value="1"/>
</dbReference>
<dbReference type="InterPro" id="IPR042197">
    <property type="entry name" value="Apaf_helical"/>
</dbReference>
<accession>A0ABQ9L9U6</accession>
<feature type="coiled-coil region" evidence="7">
    <location>
        <begin position="26"/>
        <end position="60"/>
    </location>
</feature>
<evidence type="ECO:0000313" key="10">
    <source>
        <dbReference type="EMBL" id="KAJ9160304.1"/>
    </source>
</evidence>
<evidence type="ECO:0000256" key="3">
    <source>
        <dbReference type="ARBA" id="ARBA00022737"/>
    </source>
</evidence>
<evidence type="ECO:0000256" key="2">
    <source>
        <dbReference type="ARBA" id="ARBA00022614"/>
    </source>
</evidence>
<keyword evidence="6" id="KW-0067">ATP-binding</keyword>
<feature type="domain" description="NB-ARC" evidence="8">
    <location>
        <begin position="144"/>
        <end position="306"/>
    </location>
</feature>
<evidence type="ECO:0000256" key="6">
    <source>
        <dbReference type="ARBA" id="ARBA00022840"/>
    </source>
</evidence>
<comment type="caution">
    <text evidence="10">The sequence shown here is derived from an EMBL/GenBank/DDBJ whole genome shotgun (WGS) entry which is preliminary data.</text>
</comment>
<keyword evidence="11" id="KW-1185">Reference proteome</keyword>
<dbReference type="InterPro" id="IPR027417">
    <property type="entry name" value="P-loop_NTPase"/>
</dbReference>
<sequence length="1077" mass="122542">MEVLLSTIGKIGQCFVEPIGHQCGYCIHYHSNIEKLEEHVEKLEATRKDVEASITTAERNGEVIKKEVENWTSRADGAISEATKFLQGVKEVRFLDWISRYRLGRKVAKKTIAMEELKKDGKFDRVASHAPPPGVLSMPSQDFIMEALKDEGTSFIGIQGMGGIGKTTLVKEIAKEVEQVKLFDAVVMAVVSQTISVRRIQEQIAEMLGLDFKQTSSEQGRARMLHTRLKKENKTLIILDDIWAKLDLASIGIPFGNDHIGCKIMITTRRRQVCNAMASRIESIKIVRFHVLSEQESWSLLKRNVGDVIESPTMNSVAKEICKECRGLPIAILTVGRAMRGKDLEQWKEAALELKQARPANIEGVDDEVYKCLRLSYDYLRDKEAKFMFLFCCLFPEDFDIPVEDLVRYGIGLGIFEDVRIQEARNRARSIVNNLKESCLLLTSKWDGYVKMHDVVRDVAKSITSDVYFAKADGEKLEEWPNIENLKRYAAISIMQSQIPEYPASWDCPNLQTLLLRENCNSQLAMLGGVLKGMKTLKVVDQRSNLPFPFEESIPHISLGHLTNLRTLILQYGRVGDTSSLEELKLLEILSFRGSIFTEPVSAMRKLTSLKLLDLEHCYHLPHMDSIFPHNVISSLPQLQELYMWSSQLERFGNFESFDITELKSLPRLTAFTIVIKNFEHIPEGFSFPDLEVFKISIGYGRVFPDRMEKIARFLSRKNCLNLKGLIKDPTMWVTRYGCIKPLLPRTNDLSLSKLKGLRNIFPLLFSERDLRDSLAVLRSLYISYCSKLEYLINAEEWEILPTTQQQQGTCLVDLETLSLSYLKALKGLCKGELPYEMSLSMMKLKKLRFNGCPKLSNVFGSLNPQLQLKELEVLQVECCNALEYIFEKKEDVPPRLWELELKDLGGLKHIYKCSTELLDLGNLEFLYINCCNKLKAILPASAAQRLGKLKKLYLEDCDQLEVVLAKRQEVDDNCENLVFSQLRVLSLNCLPNLEGFCTDYTLTFKWPSLEKVKVVRCPKMQMFAAVVDSEGDLSTPKLEMIEVDGVNIKLDGTDINRVMQVMQANYRGEGIAGPSN</sequence>
<dbReference type="InterPro" id="IPR036388">
    <property type="entry name" value="WH-like_DNA-bd_sf"/>
</dbReference>
<proteinExistence type="inferred from homology"/>
<dbReference type="Pfam" id="PF23247">
    <property type="entry name" value="LRR_RPS2"/>
    <property type="match status" value="1"/>
</dbReference>
<dbReference type="Gene3D" id="3.80.10.10">
    <property type="entry name" value="Ribonuclease Inhibitor"/>
    <property type="match status" value="2"/>
</dbReference>